<dbReference type="InterPro" id="IPR003593">
    <property type="entry name" value="AAA+_ATPase"/>
</dbReference>
<keyword evidence="4" id="KW-0547">Nucleotide-binding</keyword>
<organism evidence="9 10">
    <name type="scientific">Antarctobacter heliothermus</name>
    <dbReference type="NCBI Taxonomy" id="74033"/>
    <lineage>
        <taxon>Bacteria</taxon>
        <taxon>Pseudomonadati</taxon>
        <taxon>Pseudomonadota</taxon>
        <taxon>Alphaproteobacteria</taxon>
        <taxon>Rhodobacterales</taxon>
        <taxon>Roseobacteraceae</taxon>
        <taxon>Antarctobacter</taxon>
    </lineage>
</organism>
<dbReference type="PROSITE" id="PS50893">
    <property type="entry name" value="ABC_TRANSPORTER_2"/>
    <property type="match status" value="1"/>
</dbReference>
<keyword evidence="1" id="KW-0813">Transport</keyword>
<dbReference type="GO" id="GO:0016887">
    <property type="term" value="F:ATP hydrolysis activity"/>
    <property type="evidence" value="ECO:0007669"/>
    <property type="project" value="InterPro"/>
</dbReference>
<dbReference type="Proteomes" id="UP000203589">
    <property type="component" value="Chromosome"/>
</dbReference>
<keyword evidence="10" id="KW-1185">Reference proteome</keyword>
<evidence type="ECO:0000256" key="7">
    <source>
        <dbReference type="ARBA" id="ARBA00023136"/>
    </source>
</evidence>
<evidence type="ECO:0000256" key="6">
    <source>
        <dbReference type="ARBA" id="ARBA00022967"/>
    </source>
</evidence>
<proteinExistence type="predicted"/>
<dbReference type="Pfam" id="PF00005">
    <property type="entry name" value="ABC_tran"/>
    <property type="match status" value="1"/>
</dbReference>
<sequence>MLRLEDLQVPMDADALKADLVLPPGRRVALLGPSGAGKSTLLDAIAGFRETTQGRILWQDRNLTHLRPEARPVSILFQDSNLFPHLTLARNLCLALHPDGRRPDDEARARIEGALRRVGLEGMADRKPGTLSGGQQGRAALARVLLMARPVILLDEPFAALGPALKREMLDLVREVGESLAALVVMVTHDPRDGAGWAQDVVLVAEGMAHPPVPTERFFGDPPQAFRDYIGTAD</sequence>
<dbReference type="InterPro" id="IPR027417">
    <property type="entry name" value="P-loop_NTPase"/>
</dbReference>
<dbReference type="SMART" id="SM00382">
    <property type="entry name" value="AAA"/>
    <property type="match status" value="1"/>
</dbReference>
<evidence type="ECO:0000256" key="3">
    <source>
        <dbReference type="ARBA" id="ARBA00022519"/>
    </source>
</evidence>
<dbReference type="PANTHER" id="PTHR42781:SF1">
    <property type="entry name" value="THIAMINE IMPORT ATP-BINDING PROTEIN THIQ"/>
    <property type="match status" value="1"/>
</dbReference>
<keyword evidence="6" id="KW-1278">Translocase</keyword>
<dbReference type="EMBL" id="CP022540">
    <property type="protein sequence ID" value="ASP20339.1"/>
    <property type="molecule type" value="Genomic_DNA"/>
</dbReference>
<gene>
    <name evidence="9" type="ORF">ANTHELSMS3_01645</name>
</gene>
<name>A0A222E281_9RHOB</name>
<dbReference type="PANTHER" id="PTHR42781">
    <property type="entry name" value="SPERMIDINE/PUTRESCINE IMPORT ATP-BINDING PROTEIN POTA"/>
    <property type="match status" value="1"/>
</dbReference>
<feature type="domain" description="ABC transporter" evidence="8">
    <location>
        <begin position="2"/>
        <end position="231"/>
    </location>
</feature>
<protein>
    <submittedName>
        <fullName evidence="9">Amino acid ABC transporter ATP-binding protein</fullName>
    </submittedName>
</protein>
<evidence type="ECO:0000256" key="5">
    <source>
        <dbReference type="ARBA" id="ARBA00022840"/>
    </source>
</evidence>
<evidence type="ECO:0000256" key="1">
    <source>
        <dbReference type="ARBA" id="ARBA00022448"/>
    </source>
</evidence>
<dbReference type="InterPro" id="IPR003439">
    <property type="entry name" value="ABC_transporter-like_ATP-bd"/>
</dbReference>
<evidence type="ECO:0000259" key="8">
    <source>
        <dbReference type="PROSITE" id="PS50893"/>
    </source>
</evidence>
<dbReference type="GO" id="GO:0005524">
    <property type="term" value="F:ATP binding"/>
    <property type="evidence" value="ECO:0007669"/>
    <property type="project" value="UniProtKB-KW"/>
</dbReference>
<dbReference type="InterPro" id="IPR050093">
    <property type="entry name" value="ABC_SmlMolc_Importer"/>
</dbReference>
<keyword evidence="5 9" id="KW-0067">ATP-binding</keyword>
<evidence type="ECO:0000256" key="4">
    <source>
        <dbReference type="ARBA" id="ARBA00022741"/>
    </source>
</evidence>
<dbReference type="SUPFAM" id="SSF52540">
    <property type="entry name" value="P-loop containing nucleoside triphosphate hydrolases"/>
    <property type="match status" value="1"/>
</dbReference>
<dbReference type="OrthoDB" id="9802264at2"/>
<evidence type="ECO:0000256" key="2">
    <source>
        <dbReference type="ARBA" id="ARBA00022475"/>
    </source>
</evidence>
<dbReference type="AlphaFoldDB" id="A0A222E281"/>
<evidence type="ECO:0000313" key="10">
    <source>
        <dbReference type="Proteomes" id="UP000203589"/>
    </source>
</evidence>
<dbReference type="Gene3D" id="3.40.50.300">
    <property type="entry name" value="P-loop containing nucleotide triphosphate hydrolases"/>
    <property type="match status" value="1"/>
</dbReference>
<keyword evidence="3" id="KW-0997">Cell inner membrane</keyword>
<dbReference type="KEGG" id="aht:ANTHELSMS3_01645"/>
<accession>A0A222E281</accession>
<reference evidence="9 10" key="1">
    <citation type="submission" date="2017-07" db="EMBL/GenBank/DDBJ databases">
        <title>Genome Sequence of Antarctobacter heliothermus Strain SMS3 Isolated from a culture of the Diatom Skeletonema marinoi.</title>
        <authorList>
            <person name="Topel M."/>
            <person name="Pinder M.I.M."/>
            <person name="Johansson O.N."/>
            <person name="Kourtchenko O."/>
            <person name="Godhe A."/>
            <person name="Clarke A.K."/>
        </authorList>
    </citation>
    <scope>NUCLEOTIDE SEQUENCE [LARGE SCALE GENOMIC DNA]</scope>
    <source>
        <strain evidence="9 10">SMS3</strain>
    </source>
</reference>
<evidence type="ECO:0000313" key="9">
    <source>
        <dbReference type="EMBL" id="ASP20339.1"/>
    </source>
</evidence>
<keyword evidence="2" id="KW-1003">Cell membrane</keyword>
<keyword evidence="7" id="KW-0472">Membrane</keyword>